<gene>
    <name evidence="1" type="ORF">KIN20_010680</name>
</gene>
<reference evidence="1" key="1">
    <citation type="submission" date="2021-06" db="EMBL/GenBank/DDBJ databases">
        <title>Parelaphostrongylus tenuis whole genome reference sequence.</title>
        <authorList>
            <person name="Garwood T.J."/>
            <person name="Larsen P.A."/>
            <person name="Fountain-Jones N.M."/>
            <person name="Garbe J.R."/>
            <person name="Macchietto M.G."/>
            <person name="Kania S.A."/>
            <person name="Gerhold R.W."/>
            <person name="Richards J.E."/>
            <person name="Wolf T.M."/>
        </authorList>
    </citation>
    <scope>NUCLEOTIDE SEQUENCE</scope>
    <source>
        <strain evidence="1">MNPRO001-30</strain>
        <tissue evidence="1">Meninges</tissue>
    </source>
</reference>
<sequence>MVTKNDVKRRGASKTDITNDKITRQVLHVSPFDDEFSDITTTSSSNREHSDIPVTFCLAAYPYEQPGYNCAAQDCPPHLEERRQCIPSLRHLMTSINVVLAQWRHRIAATPAPLAQFDKETNIMAIVHTSV</sequence>
<dbReference type="AlphaFoldDB" id="A0AAD5QLJ4"/>
<protein>
    <submittedName>
        <fullName evidence="1">Uncharacterized protein</fullName>
    </submittedName>
</protein>
<dbReference type="Proteomes" id="UP001196413">
    <property type="component" value="Unassembled WGS sequence"/>
</dbReference>
<keyword evidence="2" id="KW-1185">Reference proteome</keyword>
<comment type="caution">
    <text evidence="1">The sequence shown here is derived from an EMBL/GenBank/DDBJ whole genome shotgun (WGS) entry which is preliminary data.</text>
</comment>
<accession>A0AAD5QLJ4</accession>
<evidence type="ECO:0000313" key="1">
    <source>
        <dbReference type="EMBL" id="KAJ1353904.1"/>
    </source>
</evidence>
<evidence type="ECO:0000313" key="2">
    <source>
        <dbReference type="Proteomes" id="UP001196413"/>
    </source>
</evidence>
<name>A0AAD5QLJ4_PARTN</name>
<proteinExistence type="predicted"/>
<dbReference type="EMBL" id="JAHQIW010001882">
    <property type="protein sequence ID" value="KAJ1353904.1"/>
    <property type="molecule type" value="Genomic_DNA"/>
</dbReference>
<organism evidence="1 2">
    <name type="scientific">Parelaphostrongylus tenuis</name>
    <name type="common">Meningeal worm</name>
    <dbReference type="NCBI Taxonomy" id="148309"/>
    <lineage>
        <taxon>Eukaryota</taxon>
        <taxon>Metazoa</taxon>
        <taxon>Ecdysozoa</taxon>
        <taxon>Nematoda</taxon>
        <taxon>Chromadorea</taxon>
        <taxon>Rhabditida</taxon>
        <taxon>Rhabditina</taxon>
        <taxon>Rhabditomorpha</taxon>
        <taxon>Strongyloidea</taxon>
        <taxon>Metastrongylidae</taxon>
        <taxon>Parelaphostrongylus</taxon>
    </lineage>
</organism>